<feature type="domain" description="TFIIS-type" evidence="4">
    <location>
        <begin position="23"/>
        <end position="62"/>
    </location>
</feature>
<dbReference type="Gene3D" id="2.20.25.10">
    <property type="match status" value="1"/>
</dbReference>
<dbReference type="GO" id="GO:0008270">
    <property type="term" value="F:zinc ion binding"/>
    <property type="evidence" value="ECO:0007669"/>
    <property type="project" value="UniProtKB-KW"/>
</dbReference>
<evidence type="ECO:0000256" key="3">
    <source>
        <dbReference type="ARBA" id="ARBA00022833"/>
    </source>
</evidence>
<keyword evidence="2" id="KW-0863">Zinc-finger</keyword>
<dbReference type="PROSITE" id="PS51133">
    <property type="entry name" value="ZF_TFIIS_2"/>
    <property type="match status" value="1"/>
</dbReference>
<keyword evidence="3" id="KW-0862">Zinc</keyword>
<evidence type="ECO:0000256" key="1">
    <source>
        <dbReference type="ARBA" id="ARBA00022723"/>
    </source>
</evidence>
<evidence type="ECO:0000259" key="4">
    <source>
        <dbReference type="PROSITE" id="PS51133"/>
    </source>
</evidence>
<protein>
    <recommendedName>
        <fullName evidence="4">TFIIS-type domain-containing protein</fullName>
    </recommendedName>
</protein>
<dbReference type="Pfam" id="PF01096">
    <property type="entry name" value="Zn_ribbon_TFIIS"/>
    <property type="match status" value="1"/>
</dbReference>
<accession>A0A6C0JR92</accession>
<dbReference type="InterPro" id="IPR001222">
    <property type="entry name" value="Znf_TFIIS"/>
</dbReference>
<dbReference type="SMART" id="SM00440">
    <property type="entry name" value="ZnF_C2C2"/>
    <property type="match status" value="1"/>
</dbReference>
<dbReference type="SUPFAM" id="SSF57783">
    <property type="entry name" value="Zinc beta-ribbon"/>
    <property type="match status" value="1"/>
</dbReference>
<evidence type="ECO:0000313" key="5">
    <source>
        <dbReference type="EMBL" id="QHU07873.1"/>
    </source>
</evidence>
<reference evidence="5" key="1">
    <citation type="journal article" date="2020" name="Nature">
        <title>Giant virus diversity and host interactions through global metagenomics.</title>
        <authorList>
            <person name="Schulz F."/>
            <person name="Roux S."/>
            <person name="Paez-Espino D."/>
            <person name="Jungbluth S."/>
            <person name="Walsh D.A."/>
            <person name="Denef V.J."/>
            <person name="McMahon K.D."/>
            <person name="Konstantinidis K.T."/>
            <person name="Eloe-Fadrosh E.A."/>
            <person name="Kyrpides N.C."/>
            <person name="Woyke T."/>
        </authorList>
    </citation>
    <scope>NUCLEOTIDE SEQUENCE</scope>
    <source>
        <strain evidence="5">GVMAG-S-1041349-163</strain>
    </source>
</reference>
<dbReference type="GO" id="GO:0006351">
    <property type="term" value="P:DNA-templated transcription"/>
    <property type="evidence" value="ECO:0007669"/>
    <property type="project" value="InterPro"/>
</dbReference>
<dbReference type="AlphaFoldDB" id="A0A6C0JR92"/>
<keyword evidence="1" id="KW-0479">Metal-binding</keyword>
<name>A0A6C0JR92_9ZZZZ</name>
<evidence type="ECO:0000256" key="2">
    <source>
        <dbReference type="ARBA" id="ARBA00022771"/>
    </source>
</evidence>
<dbReference type="EMBL" id="MN740690">
    <property type="protein sequence ID" value="QHU07873.1"/>
    <property type="molecule type" value="Genomic_DNA"/>
</dbReference>
<dbReference type="GO" id="GO:0003676">
    <property type="term" value="F:nucleic acid binding"/>
    <property type="evidence" value="ECO:0007669"/>
    <property type="project" value="InterPro"/>
</dbReference>
<organism evidence="5">
    <name type="scientific">viral metagenome</name>
    <dbReference type="NCBI Taxonomy" id="1070528"/>
    <lineage>
        <taxon>unclassified sequences</taxon>
        <taxon>metagenomes</taxon>
        <taxon>organismal metagenomes</taxon>
    </lineage>
</organism>
<sequence>MKKSLINKLKKLKDTIRIDENVDVPKCRDCGGTLIIQPRQTRCADEGMTVFYLCKKCPKTFKI</sequence>
<proteinExistence type="predicted"/>